<feature type="coiled-coil region" evidence="1">
    <location>
        <begin position="95"/>
        <end position="129"/>
    </location>
</feature>
<dbReference type="PANTHER" id="PTHR44757">
    <property type="entry name" value="DIGUANYLATE CYCLASE DGCP"/>
    <property type="match status" value="1"/>
</dbReference>
<name>A0A154BP21_ANASB</name>
<feature type="domain" description="EAL" evidence="3">
    <location>
        <begin position="428"/>
        <end position="681"/>
    </location>
</feature>
<reference evidence="5 6" key="1">
    <citation type="submission" date="2016-02" db="EMBL/GenBank/DDBJ databases">
        <title>Anaerosporomusa subterraneum gen. nov., sp. nov., a spore-forming obligate anaerobe isolated from saprolite.</title>
        <authorList>
            <person name="Choi J.K."/>
            <person name="Shah M."/>
            <person name="Yee N."/>
        </authorList>
    </citation>
    <scope>NUCLEOTIDE SEQUENCE [LARGE SCALE GENOMIC DNA]</scope>
    <source>
        <strain evidence="5 6">RU4</strain>
    </source>
</reference>
<evidence type="ECO:0000256" key="2">
    <source>
        <dbReference type="SAM" id="Phobius"/>
    </source>
</evidence>
<dbReference type="Gene3D" id="3.20.20.450">
    <property type="entry name" value="EAL domain"/>
    <property type="match status" value="1"/>
</dbReference>
<evidence type="ECO:0000313" key="6">
    <source>
        <dbReference type="Proteomes" id="UP000076268"/>
    </source>
</evidence>
<dbReference type="Proteomes" id="UP000076268">
    <property type="component" value="Unassembled WGS sequence"/>
</dbReference>
<keyword evidence="2" id="KW-1133">Transmembrane helix</keyword>
<dbReference type="SMART" id="SM00052">
    <property type="entry name" value="EAL"/>
    <property type="match status" value="1"/>
</dbReference>
<dbReference type="Gene3D" id="3.30.70.270">
    <property type="match status" value="1"/>
</dbReference>
<proteinExistence type="predicted"/>
<keyword evidence="2" id="KW-0472">Membrane</keyword>
<dbReference type="PROSITE" id="PS50883">
    <property type="entry name" value="EAL"/>
    <property type="match status" value="1"/>
</dbReference>
<dbReference type="InterPro" id="IPR035919">
    <property type="entry name" value="EAL_sf"/>
</dbReference>
<evidence type="ECO:0000256" key="1">
    <source>
        <dbReference type="SAM" id="Coils"/>
    </source>
</evidence>
<dbReference type="SUPFAM" id="SSF141868">
    <property type="entry name" value="EAL domain-like"/>
    <property type="match status" value="1"/>
</dbReference>
<dbReference type="AlphaFoldDB" id="A0A154BP21"/>
<evidence type="ECO:0000259" key="4">
    <source>
        <dbReference type="PROSITE" id="PS50887"/>
    </source>
</evidence>
<accession>A0A154BP21</accession>
<dbReference type="NCBIfam" id="TIGR00254">
    <property type="entry name" value="GGDEF"/>
    <property type="match status" value="1"/>
</dbReference>
<dbReference type="STRING" id="1794912.AXX12_10765"/>
<dbReference type="Pfam" id="PF13188">
    <property type="entry name" value="PAS_8"/>
    <property type="match status" value="1"/>
</dbReference>
<dbReference type="Pfam" id="PF00563">
    <property type="entry name" value="EAL"/>
    <property type="match status" value="1"/>
</dbReference>
<dbReference type="SUPFAM" id="SSF55785">
    <property type="entry name" value="PYP-like sensor domain (PAS domain)"/>
    <property type="match status" value="1"/>
</dbReference>
<evidence type="ECO:0008006" key="7">
    <source>
        <dbReference type="Google" id="ProtNLM"/>
    </source>
</evidence>
<feature type="transmembrane region" description="Helical" evidence="2">
    <location>
        <begin position="21"/>
        <end position="40"/>
    </location>
</feature>
<dbReference type="InterPro" id="IPR029787">
    <property type="entry name" value="Nucleotide_cyclase"/>
</dbReference>
<gene>
    <name evidence="5" type="ORF">AXX12_10765</name>
</gene>
<dbReference type="InterPro" id="IPR035965">
    <property type="entry name" value="PAS-like_dom_sf"/>
</dbReference>
<comment type="caution">
    <text evidence="5">The sequence shown here is derived from an EMBL/GenBank/DDBJ whole genome shotgun (WGS) entry which is preliminary data.</text>
</comment>
<dbReference type="RefSeq" id="WP_066243303.1">
    <property type="nucleotide sequence ID" value="NZ_LSGP01000020.1"/>
</dbReference>
<dbReference type="InterPro" id="IPR052155">
    <property type="entry name" value="Biofilm_reg_signaling"/>
</dbReference>
<dbReference type="SMART" id="SM00267">
    <property type="entry name" value="GGDEF"/>
    <property type="match status" value="1"/>
</dbReference>
<dbReference type="OrthoDB" id="9759607at2"/>
<feature type="domain" description="GGDEF" evidence="4">
    <location>
        <begin position="286"/>
        <end position="419"/>
    </location>
</feature>
<sequence>MSLILYDKEKYFADKFAGYRIGLKICSLYLILGALWILFSDRLVAVFVTDMDEFVRINTYKGWAFILITSLLLCWLNRYFLQQLLISNQKLFTAHQELELSYEEIIATEEELRQQFSELEQQANALTISDFNYRNLFDNMLNAFALHEIICDANGNPIDYRFLAVNPAFERLTSLEAKTVVGKTALEILPNTEPYWIEICGEVALGGEPRSIIQFSQDINRYFEVEAYCPEIGKFAIQFLDCTERIKHQEKIEHMAYYDALTGLPNRYLLRDRLQKAITNAASNQEKLAVFLIDLDDFKLINDTLGHFAGDELLKVIGERLSATLYKQDTVARLGGDEFMIIVESISLLDNVTVIAEKLIKAVGEPWHYNDMSYHISCKLGITVFSDNSQDADTLIKQADIAMYKAKKLGQGFYQYYVSDMEAQLSRRLEMEADLHNAIKQQQFVLHYQPQVDRNRQIVGVEALLRWQHPTKGLIPPLNFIPLAEETGLITKIGEWVLQTACRQSKIWQDAGLPPLLVAVNLSARQFHQQDLLTVISETIKESGIDPQNLVLEITETIAMKDADYTIQVLQALQSMGVQIALDDFGIGYSSLIYLKRFPINSLKIDRSFIQDIHTNSEGSAIARAILALAKNLNHLVVAEGVETAEQFAFLQGLECDHMQGYLFSKPLPVDEITDVLVKSKL</sequence>
<dbReference type="InterPro" id="IPR001633">
    <property type="entry name" value="EAL_dom"/>
</dbReference>
<dbReference type="PANTHER" id="PTHR44757:SF2">
    <property type="entry name" value="BIOFILM ARCHITECTURE MAINTENANCE PROTEIN MBAA"/>
    <property type="match status" value="1"/>
</dbReference>
<evidence type="ECO:0000313" key="5">
    <source>
        <dbReference type="EMBL" id="KYZ75686.1"/>
    </source>
</evidence>
<dbReference type="PROSITE" id="PS50887">
    <property type="entry name" value="GGDEF"/>
    <property type="match status" value="1"/>
</dbReference>
<dbReference type="CDD" id="cd01948">
    <property type="entry name" value="EAL"/>
    <property type="match status" value="1"/>
</dbReference>
<dbReference type="EMBL" id="LSGP01000020">
    <property type="protein sequence ID" value="KYZ75686.1"/>
    <property type="molecule type" value="Genomic_DNA"/>
</dbReference>
<protein>
    <recommendedName>
        <fullName evidence="7">Diguanylate cyclase</fullName>
    </recommendedName>
</protein>
<keyword evidence="2" id="KW-0812">Transmembrane</keyword>
<organism evidence="5 6">
    <name type="scientific">Anaerosporomusa subterranea</name>
    <dbReference type="NCBI Taxonomy" id="1794912"/>
    <lineage>
        <taxon>Bacteria</taxon>
        <taxon>Bacillati</taxon>
        <taxon>Bacillota</taxon>
        <taxon>Negativicutes</taxon>
        <taxon>Acetonemataceae</taxon>
        <taxon>Anaerosporomusa</taxon>
    </lineage>
</organism>
<dbReference type="InterPro" id="IPR000014">
    <property type="entry name" value="PAS"/>
</dbReference>
<dbReference type="SUPFAM" id="SSF55073">
    <property type="entry name" value="Nucleotide cyclase"/>
    <property type="match status" value="1"/>
</dbReference>
<dbReference type="Pfam" id="PF00990">
    <property type="entry name" value="GGDEF"/>
    <property type="match status" value="1"/>
</dbReference>
<dbReference type="Gene3D" id="3.30.450.20">
    <property type="entry name" value="PAS domain"/>
    <property type="match status" value="1"/>
</dbReference>
<dbReference type="CDD" id="cd01949">
    <property type="entry name" value="GGDEF"/>
    <property type="match status" value="1"/>
</dbReference>
<keyword evidence="1" id="KW-0175">Coiled coil</keyword>
<dbReference type="InterPro" id="IPR000160">
    <property type="entry name" value="GGDEF_dom"/>
</dbReference>
<keyword evidence="6" id="KW-1185">Reference proteome</keyword>
<evidence type="ECO:0000259" key="3">
    <source>
        <dbReference type="PROSITE" id="PS50883"/>
    </source>
</evidence>
<feature type="transmembrane region" description="Helical" evidence="2">
    <location>
        <begin position="60"/>
        <end position="81"/>
    </location>
</feature>
<dbReference type="FunFam" id="3.20.20.450:FF:000001">
    <property type="entry name" value="Cyclic di-GMP phosphodiesterase yahA"/>
    <property type="match status" value="1"/>
</dbReference>
<dbReference type="InterPro" id="IPR043128">
    <property type="entry name" value="Rev_trsase/Diguanyl_cyclase"/>
</dbReference>